<keyword evidence="6" id="KW-0256">Endoplasmic reticulum</keyword>
<dbReference type="GO" id="GO:0042765">
    <property type="term" value="C:GPI-anchor transamidase complex"/>
    <property type="evidence" value="ECO:0007669"/>
    <property type="project" value="InterPro"/>
</dbReference>
<keyword evidence="4" id="KW-0337">GPI-anchor biosynthesis</keyword>
<sequence>MAPPDSTFYMHGQAKRRSQARISNGSLNISNVVDVIGSVTSTSPSLHFLLYVHPDVSGPLCISKTSAPNPPTSAGHLLPSNSFLSPRWGGVQIWNNDQKPVNGSSAPQDISLPGVTWSPPVLGSVRDWEIDFLWRLRTVENMIETVQALKALSDLLATISNIVIRDDIAALVFSATEQLKNASALHVSALNPRAAFQASAEAYRKSNKAFFDESLLELLYFPDDQKFAVYLPLFIPVGAPIVLSFQDMYRSWRHGLTST</sequence>
<evidence type="ECO:0000256" key="3">
    <source>
        <dbReference type="ARBA" id="ARBA00005316"/>
    </source>
</evidence>
<comment type="subcellular location">
    <subcellularLocation>
        <location evidence="1">Endoplasmic reticulum membrane</location>
        <topology evidence="1">Multi-pass membrane protein</topology>
    </subcellularLocation>
</comment>
<protein>
    <submittedName>
        <fullName evidence="10">Uncharacterized protein</fullName>
    </submittedName>
</protein>
<keyword evidence="5" id="KW-0812">Transmembrane</keyword>
<evidence type="ECO:0000256" key="4">
    <source>
        <dbReference type="ARBA" id="ARBA00022502"/>
    </source>
</evidence>
<keyword evidence="7" id="KW-1133">Transmembrane helix</keyword>
<name>A0A7R8W8Q4_9CRUS</name>
<comment type="pathway">
    <text evidence="2">Glycolipid biosynthesis; glycosylphosphatidylinositol-anchor biosynthesis.</text>
</comment>
<evidence type="ECO:0000256" key="6">
    <source>
        <dbReference type="ARBA" id="ARBA00022824"/>
    </source>
</evidence>
<evidence type="ECO:0000256" key="8">
    <source>
        <dbReference type="ARBA" id="ARBA00023136"/>
    </source>
</evidence>
<dbReference type="Pfam" id="PF10510">
    <property type="entry name" value="PIG-S"/>
    <property type="match status" value="1"/>
</dbReference>
<dbReference type="PANTHER" id="PTHR21072:SF13">
    <property type="entry name" value="GPI TRANSAMIDASE COMPONENT PIG-S"/>
    <property type="match status" value="1"/>
</dbReference>
<dbReference type="OrthoDB" id="28748at2759"/>
<evidence type="ECO:0000256" key="9">
    <source>
        <dbReference type="ARBA" id="ARBA00023180"/>
    </source>
</evidence>
<proteinExistence type="inferred from homology"/>
<accession>A0A7R8W8Q4</accession>
<keyword evidence="8" id="KW-0472">Membrane</keyword>
<keyword evidence="9" id="KW-0325">Glycoprotein</keyword>
<gene>
    <name evidence="10" type="ORF">CTOB1V02_LOCUS4932</name>
</gene>
<evidence type="ECO:0000256" key="5">
    <source>
        <dbReference type="ARBA" id="ARBA00022692"/>
    </source>
</evidence>
<evidence type="ECO:0000256" key="1">
    <source>
        <dbReference type="ARBA" id="ARBA00004477"/>
    </source>
</evidence>
<dbReference type="GO" id="GO:0006506">
    <property type="term" value="P:GPI anchor biosynthetic process"/>
    <property type="evidence" value="ECO:0007669"/>
    <property type="project" value="UniProtKB-UniPathway"/>
</dbReference>
<dbReference type="EMBL" id="OB661004">
    <property type="protein sequence ID" value="CAD7227021.1"/>
    <property type="molecule type" value="Genomic_DNA"/>
</dbReference>
<evidence type="ECO:0000313" key="10">
    <source>
        <dbReference type="EMBL" id="CAD7227021.1"/>
    </source>
</evidence>
<evidence type="ECO:0000256" key="2">
    <source>
        <dbReference type="ARBA" id="ARBA00004687"/>
    </source>
</evidence>
<evidence type="ECO:0000256" key="7">
    <source>
        <dbReference type="ARBA" id="ARBA00022989"/>
    </source>
</evidence>
<dbReference type="InterPro" id="IPR019540">
    <property type="entry name" value="PtdIno-glycan_biosynth_class_S"/>
</dbReference>
<dbReference type="PANTHER" id="PTHR21072">
    <property type="entry name" value="GPI TRANSAMIDASE COMPONENT PIG-S"/>
    <property type="match status" value="1"/>
</dbReference>
<dbReference type="GO" id="GO:0016255">
    <property type="term" value="P:attachment of GPI anchor to protein"/>
    <property type="evidence" value="ECO:0007669"/>
    <property type="project" value="InterPro"/>
</dbReference>
<dbReference type="UniPathway" id="UPA00196"/>
<comment type="similarity">
    <text evidence="3">Belongs to the PIGS family.</text>
</comment>
<dbReference type="AlphaFoldDB" id="A0A7R8W8Q4"/>
<reference evidence="10" key="1">
    <citation type="submission" date="2020-11" db="EMBL/GenBank/DDBJ databases">
        <authorList>
            <person name="Tran Van P."/>
        </authorList>
    </citation>
    <scope>NUCLEOTIDE SEQUENCE</scope>
</reference>
<organism evidence="10">
    <name type="scientific">Cyprideis torosa</name>
    <dbReference type="NCBI Taxonomy" id="163714"/>
    <lineage>
        <taxon>Eukaryota</taxon>
        <taxon>Metazoa</taxon>
        <taxon>Ecdysozoa</taxon>
        <taxon>Arthropoda</taxon>
        <taxon>Crustacea</taxon>
        <taxon>Oligostraca</taxon>
        <taxon>Ostracoda</taxon>
        <taxon>Podocopa</taxon>
        <taxon>Podocopida</taxon>
        <taxon>Cytherocopina</taxon>
        <taxon>Cytheroidea</taxon>
        <taxon>Cytherideidae</taxon>
        <taxon>Cyprideis</taxon>
    </lineage>
</organism>